<dbReference type="RefSeq" id="WP_213363748.1">
    <property type="nucleotide sequence ID" value="NZ_BSFM01000021.1"/>
</dbReference>
<organism evidence="1 2">
    <name type="scientific">Ancylobacter defluvii</name>
    <dbReference type="NCBI Taxonomy" id="1282440"/>
    <lineage>
        <taxon>Bacteria</taxon>
        <taxon>Pseudomonadati</taxon>
        <taxon>Pseudomonadota</taxon>
        <taxon>Alphaproteobacteria</taxon>
        <taxon>Hyphomicrobiales</taxon>
        <taxon>Xanthobacteraceae</taxon>
        <taxon>Ancylobacter</taxon>
    </lineage>
</organism>
<gene>
    <name evidence="1" type="ORF">GCM10017653_47860</name>
</gene>
<accession>A0A9W6JZE8</accession>
<dbReference type="AlphaFoldDB" id="A0A9W6JZE8"/>
<evidence type="ECO:0000313" key="1">
    <source>
        <dbReference type="EMBL" id="GLK86716.1"/>
    </source>
</evidence>
<dbReference type="Proteomes" id="UP001143330">
    <property type="component" value="Unassembled WGS sequence"/>
</dbReference>
<sequence>MMNPAIDYELADDAATTLAACAMLPNRVRVELLEKFAEQHGMPALIEAFAQFVGLANSVVANVRDGAELLLITEGGYHPHDAEKVNLPTIFGALLGVQLARVPQDNPAMCGSCAFRRGSIANQCTSTVIDAGETLGPGEPAFLCHEEDEGVVPHRACGGYAVAKKAARNHKIEAVPNDGHR</sequence>
<reference evidence="1" key="2">
    <citation type="submission" date="2023-01" db="EMBL/GenBank/DDBJ databases">
        <authorList>
            <person name="Sun Q."/>
            <person name="Evtushenko L."/>
        </authorList>
    </citation>
    <scope>NUCLEOTIDE SEQUENCE</scope>
    <source>
        <strain evidence="1">VKM B-2789</strain>
    </source>
</reference>
<dbReference type="EMBL" id="BSFM01000021">
    <property type="protein sequence ID" value="GLK86716.1"/>
    <property type="molecule type" value="Genomic_DNA"/>
</dbReference>
<comment type="caution">
    <text evidence="1">The sequence shown here is derived from an EMBL/GenBank/DDBJ whole genome shotgun (WGS) entry which is preliminary data.</text>
</comment>
<evidence type="ECO:0000313" key="2">
    <source>
        <dbReference type="Proteomes" id="UP001143330"/>
    </source>
</evidence>
<name>A0A9W6JZE8_9HYPH</name>
<reference evidence="1" key="1">
    <citation type="journal article" date="2014" name="Int. J. Syst. Evol. Microbiol.">
        <title>Complete genome sequence of Corynebacterium casei LMG S-19264T (=DSM 44701T), isolated from a smear-ripened cheese.</title>
        <authorList>
            <consortium name="US DOE Joint Genome Institute (JGI-PGF)"/>
            <person name="Walter F."/>
            <person name="Albersmeier A."/>
            <person name="Kalinowski J."/>
            <person name="Ruckert C."/>
        </authorList>
    </citation>
    <scope>NUCLEOTIDE SEQUENCE</scope>
    <source>
        <strain evidence="1">VKM B-2789</strain>
    </source>
</reference>
<keyword evidence="2" id="KW-1185">Reference proteome</keyword>
<proteinExistence type="predicted"/>
<protein>
    <submittedName>
        <fullName evidence="1">Uncharacterized protein</fullName>
    </submittedName>
</protein>